<dbReference type="InterPro" id="IPR001357">
    <property type="entry name" value="BRCT_dom"/>
</dbReference>
<sequence length="146" mass="15895">MGPSAAERLQELIKIVGAKSVSAFAASIGVRSTVLANMLGGRMSKPSFDTLEKIKAQYPQVNLEWLVMGTGQPLRGALYPVSESSVAGVSEPDIKPLGKPQREDPGLQAALAECQRELAIWKEKAETYKQLADDRQTIIELMKKAR</sequence>
<accession>A0A328BTM0</accession>
<reference evidence="3" key="1">
    <citation type="submission" date="2018-05" db="EMBL/GenBank/DDBJ databases">
        <authorList>
            <person name="Nie L."/>
        </authorList>
    </citation>
    <scope>NUCLEOTIDE SEQUENCE [LARGE SCALE GENOMIC DNA]</scope>
    <source>
        <strain evidence="3">NL</strain>
    </source>
</reference>
<name>A0A328BTM0_9BACT</name>
<evidence type="ECO:0000313" key="2">
    <source>
        <dbReference type="EMBL" id="RAK70025.1"/>
    </source>
</evidence>
<evidence type="ECO:0000259" key="1">
    <source>
        <dbReference type="PROSITE" id="PS50172"/>
    </source>
</evidence>
<keyword evidence="3" id="KW-1185">Reference proteome</keyword>
<evidence type="ECO:0000313" key="3">
    <source>
        <dbReference type="Proteomes" id="UP000248553"/>
    </source>
</evidence>
<dbReference type="AlphaFoldDB" id="A0A328BTM0"/>
<dbReference type="PROSITE" id="PS50172">
    <property type="entry name" value="BRCT"/>
    <property type="match status" value="1"/>
</dbReference>
<protein>
    <recommendedName>
        <fullName evidence="1">BRCT domain-containing protein</fullName>
    </recommendedName>
</protein>
<proteinExistence type="predicted"/>
<dbReference type="EMBL" id="QHKM01000001">
    <property type="protein sequence ID" value="RAK70025.1"/>
    <property type="molecule type" value="Genomic_DNA"/>
</dbReference>
<dbReference type="Proteomes" id="UP000248553">
    <property type="component" value="Unassembled WGS sequence"/>
</dbReference>
<dbReference type="GO" id="GO:0003677">
    <property type="term" value="F:DNA binding"/>
    <property type="evidence" value="ECO:0007669"/>
    <property type="project" value="InterPro"/>
</dbReference>
<comment type="caution">
    <text evidence="2">The sequence shown here is derived from an EMBL/GenBank/DDBJ whole genome shotgun (WGS) entry which is preliminary data.</text>
</comment>
<gene>
    <name evidence="2" type="ORF">DLM85_04005</name>
</gene>
<dbReference type="InterPro" id="IPR010982">
    <property type="entry name" value="Lambda_DNA-bd_dom_sf"/>
</dbReference>
<organism evidence="2 3">
    <name type="scientific">Hymenobacter edaphi</name>
    <dbReference type="NCBI Taxonomy" id="2211146"/>
    <lineage>
        <taxon>Bacteria</taxon>
        <taxon>Pseudomonadati</taxon>
        <taxon>Bacteroidota</taxon>
        <taxon>Cytophagia</taxon>
        <taxon>Cytophagales</taxon>
        <taxon>Hymenobacteraceae</taxon>
        <taxon>Hymenobacter</taxon>
    </lineage>
</organism>
<feature type="domain" description="BRCT" evidence="1">
    <location>
        <begin position="1"/>
        <end position="66"/>
    </location>
</feature>
<dbReference type="Gene3D" id="1.10.260.40">
    <property type="entry name" value="lambda repressor-like DNA-binding domains"/>
    <property type="match status" value="1"/>
</dbReference>